<gene>
    <name evidence="2" type="ORF">IAC78_00300</name>
</gene>
<protein>
    <submittedName>
        <fullName evidence="2">DUF3137 domain-containing protein</fullName>
    </submittedName>
</protein>
<comment type="caution">
    <text evidence="2">The sequence shown here is derived from an EMBL/GenBank/DDBJ whole genome shotgun (WGS) entry which is preliminary data.</text>
</comment>
<keyword evidence="1" id="KW-1133">Transmembrane helix</keyword>
<dbReference type="AlphaFoldDB" id="A0A9D9D749"/>
<feature type="transmembrane region" description="Helical" evidence="1">
    <location>
        <begin position="65"/>
        <end position="84"/>
    </location>
</feature>
<evidence type="ECO:0000256" key="1">
    <source>
        <dbReference type="SAM" id="Phobius"/>
    </source>
</evidence>
<accession>A0A9D9D749</accession>
<dbReference type="Pfam" id="PF11335">
    <property type="entry name" value="DUF3137"/>
    <property type="match status" value="1"/>
</dbReference>
<feature type="transmembrane region" description="Helical" evidence="1">
    <location>
        <begin position="41"/>
        <end position="59"/>
    </location>
</feature>
<reference evidence="2" key="2">
    <citation type="journal article" date="2021" name="PeerJ">
        <title>Extensive microbial diversity within the chicken gut microbiome revealed by metagenomics and culture.</title>
        <authorList>
            <person name="Gilroy R."/>
            <person name="Ravi A."/>
            <person name="Getino M."/>
            <person name="Pursley I."/>
            <person name="Horton D.L."/>
            <person name="Alikhan N.F."/>
            <person name="Baker D."/>
            <person name="Gharbi K."/>
            <person name="Hall N."/>
            <person name="Watson M."/>
            <person name="Adriaenssens E.M."/>
            <person name="Foster-Nyarko E."/>
            <person name="Jarju S."/>
            <person name="Secka A."/>
            <person name="Antonio M."/>
            <person name="Oren A."/>
            <person name="Chaudhuri R.R."/>
            <person name="La Ragione R."/>
            <person name="Hildebrand F."/>
            <person name="Pallen M.J."/>
        </authorList>
    </citation>
    <scope>NUCLEOTIDE SEQUENCE</scope>
    <source>
        <strain evidence="2">1748</strain>
    </source>
</reference>
<organism evidence="2 3">
    <name type="scientific">Candidatus Scatoplasma merdavium</name>
    <dbReference type="NCBI Taxonomy" id="2840932"/>
    <lineage>
        <taxon>Bacteria</taxon>
        <taxon>Bacillati</taxon>
        <taxon>Bacillota</taxon>
        <taxon>Bacilli</taxon>
        <taxon>Bacillales</taxon>
        <taxon>Candidatus Scatoplasma</taxon>
    </lineage>
</organism>
<reference evidence="2" key="1">
    <citation type="submission" date="2020-10" db="EMBL/GenBank/DDBJ databases">
        <authorList>
            <person name="Gilroy R."/>
        </authorList>
    </citation>
    <scope>NUCLEOTIDE SEQUENCE</scope>
    <source>
        <strain evidence="2">1748</strain>
    </source>
</reference>
<dbReference type="Proteomes" id="UP000823629">
    <property type="component" value="Unassembled WGS sequence"/>
</dbReference>
<dbReference type="EMBL" id="JADING010000008">
    <property type="protein sequence ID" value="MBO8413912.1"/>
    <property type="molecule type" value="Genomic_DNA"/>
</dbReference>
<dbReference type="InterPro" id="IPR021484">
    <property type="entry name" value="DUF3137"/>
</dbReference>
<sequence>MNEARIKSEAQKYLKKVSPSIISQVEVENKNYMTKGYPAKVLGYVFLGIAFLLFFIFGFSFNSVLLIFAAIALAIGLLCVLVGLKSVNKSVMFKGCHEIARVVLNNGSFSYKHCDIKYFKEVPFFSSGNLFESEGELQGTYRGINVRLQDLSVTRLIHNSNNTTDTEIVFDGVVARVSPLNKKIDSQILVIENRFSNAIFSLLKQENKCEMEDENFNKTYDVFSTSQHDCFYILTPQVIQKLQELANYFQGKIDIRITSNEILFCVNGMFLKVTEFEYEDVTTYFIKRIEKILSLLDIINVFNLTDKFYVEEKQEG</sequence>
<name>A0A9D9D749_9BACL</name>
<keyword evidence="1" id="KW-0812">Transmembrane</keyword>
<proteinExistence type="predicted"/>
<keyword evidence="1" id="KW-0472">Membrane</keyword>
<evidence type="ECO:0000313" key="2">
    <source>
        <dbReference type="EMBL" id="MBO8413912.1"/>
    </source>
</evidence>
<evidence type="ECO:0000313" key="3">
    <source>
        <dbReference type="Proteomes" id="UP000823629"/>
    </source>
</evidence>